<protein>
    <submittedName>
        <fullName evidence="3">Aryl-sulfate sulfotransferase</fullName>
    </submittedName>
</protein>
<sequence length="585" mass="65703">MKTRNVTTLALLVGSLIAAPAFNAYAGKFASTGGPPTQGQLGNVVINPYDIAPLAAVIDLGGKRLLDAKVTVRGKGKDGRAISYDVERKNILTHNGIPVFGLYANHMNVVDVTYTLEESGKQVSETYKVQTQPIFTKALDGMQRPYPEMEVKTVKKGFEDRLYLVNASHRGTESKSMTWALGGAANWNSFPSYNFVTDTQGEVRWYLNSLMFNGDEKLAHRGVLMGWHQMENGDMIIAKGQSYMRYDLLGRKVFERRLPRGYIDQSHEIIRTERDTYMIRVAKKNYVRPDGKLVNTVRDHIIEVDEYGKLVEEWDLNMILDPTRSSLITVLDSSAVCLNIDMDKMGQKVELEPDAPFGDEIGIGTGRNWAHVNSIAYDASDDSIILSLRHQGTVKIGRDKEVKWILSAPEGWRNGFEDKVLTPVDSKGRKLNCEAGVCEDTDFDWSWTQHTAWLSGRGTLTVFDNGDGRGLDQPAMPSMKYSRGVEYKINEKDMTVEQVWEYGKERGYEWYSAVTSSIKYHADTETMVMFSGSAGLFNRPEVSTPWITEVSAGQDKDVKVEMKMWHVSPSMAAYRALVIDPDKAF</sequence>
<dbReference type="KEGG" id="fes:HER31_09195"/>
<evidence type="ECO:0000313" key="3">
    <source>
        <dbReference type="EMBL" id="QIZ77042.1"/>
    </source>
</evidence>
<evidence type="ECO:0000256" key="1">
    <source>
        <dbReference type="SAM" id="SignalP"/>
    </source>
</evidence>
<dbReference type="InterPro" id="IPR010262">
    <property type="entry name" value="Arylsulfotransferase_bact"/>
</dbReference>
<evidence type="ECO:0000259" key="2">
    <source>
        <dbReference type="Pfam" id="PF17425"/>
    </source>
</evidence>
<dbReference type="GO" id="GO:0004062">
    <property type="term" value="F:aryl sulfotransferase activity"/>
    <property type="evidence" value="ECO:0007669"/>
    <property type="project" value="InterPro"/>
</dbReference>
<dbReference type="RefSeq" id="WP_168660303.1">
    <property type="nucleotide sequence ID" value="NZ_CP051180.1"/>
</dbReference>
<feature type="chain" id="PRO_5026246977" evidence="1">
    <location>
        <begin position="27"/>
        <end position="585"/>
    </location>
</feature>
<dbReference type="AlphaFoldDB" id="A0A6H1UGX3"/>
<dbReference type="Pfam" id="PF05935">
    <property type="entry name" value="Arylsulfotrans"/>
    <property type="match status" value="1"/>
</dbReference>
<dbReference type="Proteomes" id="UP000501602">
    <property type="component" value="Chromosome"/>
</dbReference>
<dbReference type="Gene3D" id="2.60.40.3100">
    <property type="entry name" value="Arylsulphate sulphotransferase monomer, N-terminal domain"/>
    <property type="match status" value="1"/>
</dbReference>
<reference evidence="3 4" key="1">
    <citation type="submission" date="2020-04" db="EMBL/GenBank/DDBJ databases">
        <title>Ferrimonas sp. S7 isolated from sea water.</title>
        <authorList>
            <person name="Bae S.S."/>
            <person name="Baek K."/>
        </authorList>
    </citation>
    <scope>NUCLEOTIDE SEQUENCE [LARGE SCALE GENOMIC DNA]</scope>
    <source>
        <strain evidence="3 4">S7</strain>
    </source>
</reference>
<keyword evidence="3" id="KW-0808">Transferase</keyword>
<dbReference type="EMBL" id="CP051180">
    <property type="protein sequence ID" value="QIZ77042.1"/>
    <property type="molecule type" value="Genomic_DNA"/>
</dbReference>
<gene>
    <name evidence="3" type="ORF">HER31_09195</name>
</gene>
<organism evidence="3 4">
    <name type="scientific">Ferrimonas lipolytica</name>
    <dbReference type="NCBI Taxonomy" id="2724191"/>
    <lineage>
        <taxon>Bacteria</taxon>
        <taxon>Pseudomonadati</taxon>
        <taxon>Pseudomonadota</taxon>
        <taxon>Gammaproteobacteria</taxon>
        <taxon>Alteromonadales</taxon>
        <taxon>Ferrimonadaceae</taxon>
        <taxon>Ferrimonas</taxon>
    </lineage>
</organism>
<accession>A0A6H1UGX3</accession>
<dbReference type="InterPro" id="IPR053143">
    <property type="entry name" value="Arylsulfate_ST"/>
</dbReference>
<keyword evidence="1" id="KW-0732">Signal</keyword>
<feature type="signal peptide" evidence="1">
    <location>
        <begin position="1"/>
        <end position="26"/>
    </location>
</feature>
<name>A0A6H1UGX3_9GAMM</name>
<evidence type="ECO:0000313" key="4">
    <source>
        <dbReference type="Proteomes" id="UP000501602"/>
    </source>
</evidence>
<dbReference type="InterPro" id="IPR038477">
    <property type="entry name" value="ASST_N_sf"/>
</dbReference>
<dbReference type="PANTHER" id="PTHR35340">
    <property type="entry name" value="PQQ ENZYME REPEAT PROTEIN-RELATED"/>
    <property type="match status" value="1"/>
</dbReference>
<keyword evidence="4" id="KW-1185">Reference proteome</keyword>
<proteinExistence type="predicted"/>
<dbReference type="Pfam" id="PF17425">
    <property type="entry name" value="Arylsulfotran_N"/>
    <property type="match status" value="1"/>
</dbReference>
<feature type="domain" description="Arylsulfotransferase N-terminal" evidence="2">
    <location>
        <begin position="44"/>
        <end position="131"/>
    </location>
</feature>
<dbReference type="InterPro" id="IPR035391">
    <property type="entry name" value="Arylsulfotran_N"/>
</dbReference>
<dbReference type="PANTHER" id="PTHR35340:SF10">
    <property type="entry name" value="CYTOPLASMIC PROTEIN"/>
    <property type="match status" value="1"/>
</dbReference>